<accession>A0ABP8M310</accession>
<dbReference type="EMBL" id="BAABEY010000025">
    <property type="protein sequence ID" value="GAA4441377.1"/>
    <property type="molecule type" value="Genomic_DNA"/>
</dbReference>
<dbReference type="InterPro" id="IPR006860">
    <property type="entry name" value="FecR"/>
</dbReference>
<feature type="domain" description="FecR protein" evidence="2">
    <location>
        <begin position="123"/>
        <end position="207"/>
    </location>
</feature>
<feature type="domain" description="Protein FecR C-terminal" evidence="3">
    <location>
        <begin position="251"/>
        <end position="319"/>
    </location>
</feature>
<sequence>MSEETRNEFQKLVDKYLNGSATERERKALEEYYALLGDAPELSELMGESKITQLGDRLKKRIKQEIQPVRKPFYSQPYYRIAALAVILLGIIWLVKLNPEKRYLPAAPVKQARVKKDSINRFLTLPDGSTIVLHRGSQLEIMEDFNQSERAVRLTGEAFFDVRHDPSRPFVIHTGKIKTTVLGTAFNIRAWPSQKDIIVSVNRGKVRVEDENKLIAVLTPDKQIVYNKKTTVSGEQTVESEELIEWIQQDMAFEEMAFGDLATHLGARYGVEIKFQHPELQKCLITGRFSGTETLEEVMRTLSITLNARYTINEGVVLIDGNKCS</sequence>
<evidence type="ECO:0000259" key="3">
    <source>
        <dbReference type="Pfam" id="PF16344"/>
    </source>
</evidence>
<protein>
    <submittedName>
        <fullName evidence="4">FecR family protein</fullName>
    </submittedName>
</protein>
<evidence type="ECO:0000259" key="2">
    <source>
        <dbReference type="Pfam" id="PF04773"/>
    </source>
</evidence>
<evidence type="ECO:0000313" key="4">
    <source>
        <dbReference type="EMBL" id="GAA4441377.1"/>
    </source>
</evidence>
<name>A0ABP8M310_9BACT</name>
<reference evidence="5" key="1">
    <citation type="journal article" date="2019" name="Int. J. Syst. Evol. Microbiol.">
        <title>The Global Catalogue of Microorganisms (GCM) 10K type strain sequencing project: providing services to taxonomists for standard genome sequencing and annotation.</title>
        <authorList>
            <consortium name="The Broad Institute Genomics Platform"/>
            <consortium name="The Broad Institute Genome Sequencing Center for Infectious Disease"/>
            <person name="Wu L."/>
            <person name="Ma J."/>
        </authorList>
    </citation>
    <scope>NUCLEOTIDE SEQUENCE [LARGE SCALE GENOMIC DNA]</scope>
    <source>
        <strain evidence="5">JCM 31920</strain>
    </source>
</reference>
<dbReference type="Gene3D" id="3.55.50.30">
    <property type="match status" value="1"/>
</dbReference>
<comment type="caution">
    <text evidence="4">The sequence shown here is derived from an EMBL/GenBank/DDBJ whole genome shotgun (WGS) entry which is preliminary data.</text>
</comment>
<dbReference type="InterPro" id="IPR032508">
    <property type="entry name" value="FecR_C"/>
</dbReference>
<dbReference type="Pfam" id="PF04773">
    <property type="entry name" value="FecR"/>
    <property type="match status" value="1"/>
</dbReference>
<dbReference type="Pfam" id="PF16344">
    <property type="entry name" value="FecR_C"/>
    <property type="match status" value="1"/>
</dbReference>
<keyword evidence="1" id="KW-0812">Transmembrane</keyword>
<organism evidence="4 5">
    <name type="scientific">Ravibacter arvi</name>
    <dbReference type="NCBI Taxonomy" id="2051041"/>
    <lineage>
        <taxon>Bacteria</taxon>
        <taxon>Pseudomonadati</taxon>
        <taxon>Bacteroidota</taxon>
        <taxon>Cytophagia</taxon>
        <taxon>Cytophagales</taxon>
        <taxon>Spirosomataceae</taxon>
        <taxon>Ravibacter</taxon>
    </lineage>
</organism>
<feature type="transmembrane region" description="Helical" evidence="1">
    <location>
        <begin position="78"/>
        <end position="95"/>
    </location>
</feature>
<dbReference type="Proteomes" id="UP001501508">
    <property type="component" value="Unassembled WGS sequence"/>
</dbReference>
<keyword evidence="1" id="KW-1133">Transmembrane helix</keyword>
<dbReference type="InterPro" id="IPR012373">
    <property type="entry name" value="Ferrdict_sens_TM"/>
</dbReference>
<dbReference type="RefSeq" id="WP_345029900.1">
    <property type="nucleotide sequence ID" value="NZ_BAABEY010000025.1"/>
</dbReference>
<keyword evidence="5" id="KW-1185">Reference proteome</keyword>
<keyword evidence="1" id="KW-0472">Membrane</keyword>
<dbReference type="PANTHER" id="PTHR30273">
    <property type="entry name" value="PERIPLASMIC SIGNAL SENSOR AND SIGMA FACTOR ACTIVATOR FECR-RELATED"/>
    <property type="match status" value="1"/>
</dbReference>
<proteinExistence type="predicted"/>
<evidence type="ECO:0000256" key="1">
    <source>
        <dbReference type="SAM" id="Phobius"/>
    </source>
</evidence>
<dbReference type="PANTHER" id="PTHR30273:SF2">
    <property type="entry name" value="PROTEIN FECR"/>
    <property type="match status" value="1"/>
</dbReference>
<evidence type="ECO:0000313" key="5">
    <source>
        <dbReference type="Proteomes" id="UP001501508"/>
    </source>
</evidence>
<dbReference type="PIRSF" id="PIRSF018266">
    <property type="entry name" value="FecR"/>
    <property type="match status" value="1"/>
</dbReference>
<dbReference type="Gene3D" id="2.60.120.1440">
    <property type="match status" value="1"/>
</dbReference>
<gene>
    <name evidence="4" type="ORF">GCM10023091_26560</name>
</gene>